<evidence type="ECO:0000313" key="3">
    <source>
        <dbReference type="Proteomes" id="UP000650081"/>
    </source>
</evidence>
<evidence type="ECO:0000256" key="1">
    <source>
        <dbReference type="SAM" id="Phobius"/>
    </source>
</evidence>
<feature type="transmembrane region" description="Helical" evidence="1">
    <location>
        <begin position="40"/>
        <end position="58"/>
    </location>
</feature>
<organism evidence="2 3">
    <name type="scientific">Neolewinella lacunae</name>
    <dbReference type="NCBI Taxonomy" id="1517758"/>
    <lineage>
        <taxon>Bacteria</taxon>
        <taxon>Pseudomonadati</taxon>
        <taxon>Bacteroidota</taxon>
        <taxon>Saprospiria</taxon>
        <taxon>Saprospirales</taxon>
        <taxon>Lewinellaceae</taxon>
        <taxon>Neolewinella</taxon>
    </lineage>
</organism>
<dbReference type="RefSeq" id="WP_187466040.1">
    <property type="nucleotide sequence ID" value="NZ_JACSIT010000083.1"/>
</dbReference>
<comment type="caution">
    <text evidence="2">The sequence shown here is derived from an EMBL/GenBank/DDBJ whole genome shotgun (WGS) entry which is preliminary data.</text>
</comment>
<dbReference type="EMBL" id="JACSIT010000083">
    <property type="protein sequence ID" value="MBC6993945.1"/>
    <property type="molecule type" value="Genomic_DNA"/>
</dbReference>
<feature type="transmembrane region" description="Helical" evidence="1">
    <location>
        <begin position="12"/>
        <end position="34"/>
    </location>
</feature>
<keyword evidence="1" id="KW-0812">Transmembrane</keyword>
<accession>A0A923PH32</accession>
<proteinExistence type="predicted"/>
<name>A0A923PH32_9BACT</name>
<keyword evidence="1" id="KW-0472">Membrane</keyword>
<protein>
    <submittedName>
        <fullName evidence="2">Uncharacterized protein</fullName>
    </submittedName>
</protein>
<keyword evidence="1" id="KW-1133">Transmembrane helix</keyword>
<reference evidence="2" key="1">
    <citation type="submission" date="2020-08" db="EMBL/GenBank/DDBJ databases">
        <title>Lewinella bacteria from marine environments.</title>
        <authorList>
            <person name="Zhong Y."/>
        </authorList>
    </citation>
    <scope>NUCLEOTIDE SEQUENCE</scope>
    <source>
        <strain evidence="2">KCTC 42187</strain>
    </source>
</reference>
<evidence type="ECO:0000313" key="2">
    <source>
        <dbReference type="EMBL" id="MBC6993945.1"/>
    </source>
</evidence>
<gene>
    <name evidence="2" type="ORF">H9S92_07220</name>
</gene>
<sequence length="89" mass="9857">MARTARRHFYTFVFFALFALVFTAFLLVAGYYYLAGAPNASLQSFTPGLPALFLGFMARNEFRAWRAARKTEARLKAKAAAAAVAERVG</sequence>
<dbReference type="AlphaFoldDB" id="A0A923PH32"/>
<dbReference type="Proteomes" id="UP000650081">
    <property type="component" value="Unassembled WGS sequence"/>
</dbReference>
<keyword evidence="3" id="KW-1185">Reference proteome</keyword>